<dbReference type="EMBL" id="BSFN01000033">
    <property type="protein sequence ID" value="GLK92081.1"/>
    <property type="molecule type" value="Genomic_DNA"/>
</dbReference>
<comment type="caution">
    <text evidence="5">The sequence shown here is derived from an EMBL/GenBank/DDBJ whole genome shotgun (WGS) entry which is preliminary data.</text>
</comment>
<proteinExistence type="inferred from homology"/>
<evidence type="ECO:0000256" key="1">
    <source>
        <dbReference type="ARBA" id="ARBA00009075"/>
    </source>
</evidence>
<gene>
    <name evidence="5" type="primary">oprE</name>
    <name evidence="5" type="ORF">GCM10017655_51450</name>
</gene>
<comment type="similarity">
    <text evidence="1">Belongs to the outer membrane porin (Opr) (TC 1.B.25) family.</text>
</comment>
<keyword evidence="2" id="KW-0813">Transport</keyword>
<dbReference type="InterPro" id="IPR023614">
    <property type="entry name" value="Porin_dom_sf"/>
</dbReference>
<dbReference type="GO" id="GO:0016020">
    <property type="term" value="C:membrane"/>
    <property type="evidence" value="ECO:0007669"/>
    <property type="project" value="InterPro"/>
</dbReference>
<evidence type="ECO:0000256" key="2">
    <source>
        <dbReference type="ARBA" id="ARBA00022448"/>
    </source>
</evidence>
<dbReference type="Gene3D" id="2.40.160.10">
    <property type="entry name" value="Porin"/>
    <property type="match status" value="1"/>
</dbReference>
<organism evidence="5 6">
    <name type="scientific">Pseudomonas turukhanskensis</name>
    <dbReference type="NCBI Taxonomy" id="1806536"/>
    <lineage>
        <taxon>Bacteria</taxon>
        <taxon>Pseudomonadati</taxon>
        <taxon>Pseudomonadota</taxon>
        <taxon>Gammaproteobacteria</taxon>
        <taxon>Pseudomonadales</taxon>
        <taxon>Pseudomonadaceae</taxon>
        <taxon>Pseudomonas</taxon>
    </lineage>
</organism>
<dbReference type="Proteomes" id="UP001143328">
    <property type="component" value="Unassembled WGS sequence"/>
</dbReference>
<sequence>MTKSPLALAVLLGVIAQQAGAAGFIEDSKATLGLRNFYINADNRNVARGSNAASTPNKQEEWGQGFQFNYISGFTEGTVGVGVDALGLLGVRLDSGKGTHYNPSSNAYGGIVFPTDSNGEAVNDFASLGLTGKVKVSKTEARLGTLQPKLPVVTYNDGRLLPQTFQGGQITSNEIDNLTLIGGKLEKAKGRNSSSSDGLSISGANSSSDFRNGTYNNEFYYAGLDYKVNKDLVAQYYYGTLNEFYQQHFLGLTHTLALPVGSLKSDLRYFKSTADGKNDSAAGRDDGYFATGYYGTNASGAGITRGEVDNRTWSGQFTYTLDSHAISAGYQQVSGDSNFPYLDQGDGATAYLITDRQIGKFLRAGERTWLAEYAYDFAKIGAPGLKATITYLKGDNIDSATGDQSEWERDFRLDYAIQEGTLKGLGFSWRNASLRSTVANQNDQDENRLIVSYTLPLL</sequence>
<reference evidence="5" key="2">
    <citation type="submission" date="2023-01" db="EMBL/GenBank/DDBJ databases">
        <authorList>
            <person name="Sun Q."/>
            <person name="Evtushenko L."/>
        </authorList>
    </citation>
    <scope>NUCLEOTIDE SEQUENCE</scope>
    <source>
        <strain evidence="5">VKM B-2935</strain>
    </source>
</reference>
<evidence type="ECO:0000313" key="5">
    <source>
        <dbReference type="EMBL" id="GLK92081.1"/>
    </source>
</evidence>
<dbReference type="Pfam" id="PF03573">
    <property type="entry name" value="OprD"/>
    <property type="match status" value="1"/>
</dbReference>
<reference evidence="5" key="1">
    <citation type="journal article" date="2014" name="Int. J. Syst. Evol. Microbiol.">
        <title>Complete genome sequence of Corynebacterium casei LMG S-19264T (=DSM 44701T), isolated from a smear-ripened cheese.</title>
        <authorList>
            <consortium name="US DOE Joint Genome Institute (JGI-PGF)"/>
            <person name="Walter F."/>
            <person name="Albersmeier A."/>
            <person name="Kalinowski J."/>
            <person name="Ruckert C."/>
        </authorList>
    </citation>
    <scope>NUCLEOTIDE SEQUENCE</scope>
    <source>
        <strain evidence="5">VKM B-2935</strain>
    </source>
</reference>
<keyword evidence="6" id="KW-1185">Reference proteome</keyword>
<dbReference type="GO" id="GO:0015288">
    <property type="term" value="F:porin activity"/>
    <property type="evidence" value="ECO:0007669"/>
    <property type="project" value="TreeGrafter"/>
</dbReference>
<dbReference type="InterPro" id="IPR005318">
    <property type="entry name" value="OM_porin_bac"/>
</dbReference>
<dbReference type="RefSeq" id="WP_271198357.1">
    <property type="nucleotide sequence ID" value="NZ_BSFN01000033.1"/>
</dbReference>
<protein>
    <submittedName>
        <fullName evidence="5">Porin OprE</fullName>
    </submittedName>
</protein>
<evidence type="ECO:0000313" key="6">
    <source>
        <dbReference type="Proteomes" id="UP001143328"/>
    </source>
</evidence>
<feature type="signal peptide" evidence="4">
    <location>
        <begin position="1"/>
        <end position="21"/>
    </location>
</feature>
<keyword evidence="3 4" id="KW-0732">Signal</keyword>
<name>A0A9W6NIR4_9PSED</name>
<dbReference type="PANTHER" id="PTHR34596">
    <property type="entry name" value="CHITOPORIN"/>
    <property type="match status" value="1"/>
</dbReference>
<dbReference type="AlphaFoldDB" id="A0A9W6NIR4"/>
<evidence type="ECO:0000256" key="3">
    <source>
        <dbReference type="ARBA" id="ARBA00022729"/>
    </source>
</evidence>
<evidence type="ECO:0000256" key="4">
    <source>
        <dbReference type="SAM" id="SignalP"/>
    </source>
</evidence>
<feature type="chain" id="PRO_5040867847" evidence="4">
    <location>
        <begin position="22"/>
        <end position="458"/>
    </location>
</feature>
<dbReference type="PANTHER" id="PTHR34596:SF2">
    <property type="entry name" value="CHITOPORIN"/>
    <property type="match status" value="1"/>
</dbReference>
<accession>A0A9W6NIR4</accession>